<sequence>MAQAGDLVWSVGIHQPGVSVQVGNARPVIVASPVVVSPPAVVVPAPVTWVAPTVTWMAPPPVVLVETPRRPHHRHHHGHGGGHRHGEWAAPGVWGHPYGLGPVRGWRHRD</sequence>
<dbReference type="AlphaFoldDB" id="A0A554WK69"/>
<name>A0A554WK69_9BURK</name>
<reference evidence="2 3" key="1">
    <citation type="submission" date="2019-07" db="EMBL/GenBank/DDBJ databases">
        <title>Tepidimonas sediminis YIM 72259 draft genome.</title>
        <authorList>
            <person name="Da Costa M.S."/>
            <person name="Froufe H.J.C."/>
            <person name="Egas C."/>
            <person name="Albuquerque L."/>
        </authorList>
    </citation>
    <scope>NUCLEOTIDE SEQUENCE [LARGE SCALE GENOMIC DNA]</scope>
    <source>
        <strain evidence="2 3">YIM 72259</strain>
    </source>
</reference>
<comment type="caution">
    <text evidence="2">The sequence shown here is derived from an EMBL/GenBank/DDBJ whole genome shotgun (WGS) entry which is preliminary data.</text>
</comment>
<gene>
    <name evidence="2" type="ORF">Tsedi_02062</name>
</gene>
<feature type="region of interest" description="Disordered" evidence="1">
    <location>
        <begin position="69"/>
        <end position="88"/>
    </location>
</feature>
<keyword evidence="3" id="KW-1185">Reference proteome</keyword>
<dbReference type="EMBL" id="VJND01000014">
    <property type="protein sequence ID" value="TSE23973.1"/>
    <property type="molecule type" value="Genomic_DNA"/>
</dbReference>
<protein>
    <submittedName>
        <fullName evidence="2">Uncharacterized protein</fullName>
    </submittedName>
</protein>
<evidence type="ECO:0000313" key="3">
    <source>
        <dbReference type="Proteomes" id="UP000320225"/>
    </source>
</evidence>
<proteinExistence type="predicted"/>
<evidence type="ECO:0000313" key="2">
    <source>
        <dbReference type="EMBL" id="TSE23973.1"/>
    </source>
</evidence>
<dbReference type="Proteomes" id="UP000320225">
    <property type="component" value="Unassembled WGS sequence"/>
</dbReference>
<evidence type="ECO:0000256" key="1">
    <source>
        <dbReference type="SAM" id="MobiDB-lite"/>
    </source>
</evidence>
<accession>A0A554WK69</accession>
<organism evidence="2 3">
    <name type="scientific">Tepidimonas sediminis</name>
    <dbReference type="NCBI Taxonomy" id="2588941"/>
    <lineage>
        <taxon>Bacteria</taxon>
        <taxon>Pseudomonadati</taxon>
        <taxon>Pseudomonadota</taxon>
        <taxon>Betaproteobacteria</taxon>
        <taxon>Burkholderiales</taxon>
        <taxon>Tepidimonas</taxon>
    </lineage>
</organism>
<feature type="compositionally biased region" description="Basic residues" evidence="1">
    <location>
        <begin position="70"/>
        <end position="83"/>
    </location>
</feature>